<organism evidence="2 3">
    <name type="scientific">Marvinbryantia formatexigens DSM 14469</name>
    <dbReference type="NCBI Taxonomy" id="478749"/>
    <lineage>
        <taxon>Bacteria</taxon>
        <taxon>Bacillati</taxon>
        <taxon>Bacillota</taxon>
        <taxon>Clostridia</taxon>
        <taxon>Lachnospirales</taxon>
        <taxon>Lachnospiraceae</taxon>
        <taxon>Marvinbryantia</taxon>
    </lineage>
</organism>
<dbReference type="STRING" id="168384.SAMN05660368_02109"/>
<comment type="caution">
    <text evidence="2">The sequence shown here is derived from an EMBL/GenBank/DDBJ whole genome shotgun (WGS) entry which is preliminary data.</text>
</comment>
<proteinExistence type="predicted"/>
<feature type="transmembrane region" description="Helical" evidence="1">
    <location>
        <begin position="69"/>
        <end position="89"/>
    </location>
</feature>
<evidence type="ECO:0000256" key="1">
    <source>
        <dbReference type="SAM" id="Phobius"/>
    </source>
</evidence>
<dbReference type="Proteomes" id="UP000005561">
    <property type="component" value="Unassembled WGS sequence"/>
</dbReference>
<reference evidence="2" key="1">
    <citation type="submission" date="2009-07" db="EMBL/GenBank/DDBJ databases">
        <authorList>
            <person name="Weinstock G."/>
            <person name="Sodergren E."/>
            <person name="Clifton S."/>
            <person name="Fulton L."/>
            <person name="Fulton B."/>
            <person name="Courtney L."/>
            <person name="Fronick C."/>
            <person name="Harrison M."/>
            <person name="Strong C."/>
            <person name="Farmer C."/>
            <person name="Delahaunty K."/>
            <person name="Markovic C."/>
            <person name="Hall O."/>
            <person name="Minx P."/>
            <person name="Tomlinson C."/>
            <person name="Mitreva M."/>
            <person name="Nelson J."/>
            <person name="Hou S."/>
            <person name="Wollam A."/>
            <person name="Pepin K.H."/>
            <person name="Johnson M."/>
            <person name="Bhonagiri V."/>
            <person name="Nash W.E."/>
            <person name="Warren W."/>
            <person name="Chinwalla A."/>
            <person name="Mardis E.R."/>
            <person name="Wilson R.K."/>
        </authorList>
    </citation>
    <scope>NUCLEOTIDE SEQUENCE [LARGE SCALE GENOMIC DNA]</scope>
    <source>
        <strain evidence="2">DSM 14469</strain>
    </source>
</reference>
<dbReference type="eggNOG" id="COG2456">
    <property type="taxonomic scope" value="Bacteria"/>
</dbReference>
<gene>
    <name evidence="2" type="ORF">BRYFOR_07382</name>
</gene>
<sequence>MTLRAQIIIGIILLIGLAAILNMVRKRSLELKYVLVWIVCDIVLLIIIIRPSLMDSIAKILGIQSPMNMIFFVGFLLSIVIIFSLTVALSRMNNRLRKLAQMMALKNDELENSGSSEKKQNKMSGSC</sequence>
<keyword evidence="1" id="KW-1133">Transmembrane helix</keyword>
<evidence type="ECO:0000313" key="3">
    <source>
        <dbReference type="Proteomes" id="UP000005561"/>
    </source>
</evidence>
<dbReference type="OrthoDB" id="2876319at2"/>
<evidence type="ECO:0008006" key="4">
    <source>
        <dbReference type="Google" id="ProtNLM"/>
    </source>
</evidence>
<feature type="transmembrane region" description="Helical" evidence="1">
    <location>
        <begin position="31"/>
        <end position="49"/>
    </location>
</feature>
<dbReference type="RefSeq" id="WP_006862173.1">
    <property type="nucleotide sequence ID" value="NZ_ACCL02000010.1"/>
</dbReference>
<name>C6LFH9_9FIRM</name>
<dbReference type="Pfam" id="PF10066">
    <property type="entry name" value="DUF2304"/>
    <property type="match status" value="1"/>
</dbReference>
<dbReference type="EMBL" id="ACCL02000010">
    <property type="protein sequence ID" value="EET60564.1"/>
    <property type="molecule type" value="Genomic_DNA"/>
</dbReference>
<dbReference type="InterPro" id="IPR019277">
    <property type="entry name" value="DUF2304"/>
</dbReference>
<keyword evidence="1" id="KW-0812">Transmembrane</keyword>
<evidence type="ECO:0000313" key="2">
    <source>
        <dbReference type="EMBL" id="EET60564.1"/>
    </source>
</evidence>
<feature type="transmembrane region" description="Helical" evidence="1">
    <location>
        <begin position="6"/>
        <end position="24"/>
    </location>
</feature>
<accession>C6LFH9</accession>
<protein>
    <recommendedName>
        <fullName evidence="4">DUF2304 domain-containing protein</fullName>
    </recommendedName>
</protein>
<keyword evidence="3" id="KW-1185">Reference proteome</keyword>
<dbReference type="AlphaFoldDB" id="C6LFH9"/>
<keyword evidence="1" id="KW-0472">Membrane</keyword>